<gene>
    <name evidence="2" type="ORF">POCULU_LOCUS2513</name>
</gene>
<organism evidence="2 3">
    <name type="scientific">Paraglomus occultum</name>
    <dbReference type="NCBI Taxonomy" id="144539"/>
    <lineage>
        <taxon>Eukaryota</taxon>
        <taxon>Fungi</taxon>
        <taxon>Fungi incertae sedis</taxon>
        <taxon>Mucoromycota</taxon>
        <taxon>Glomeromycotina</taxon>
        <taxon>Glomeromycetes</taxon>
        <taxon>Paraglomerales</taxon>
        <taxon>Paraglomeraceae</taxon>
        <taxon>Paraglomus</taxon>
    </lineage>
</organism>
<protein>
    <submittedName>
        <fullName evidence="2">4598_t:CDS:1</fullName>
    </submittedName>
</protein>
<comment type="caution">
    <text evidence="2">The sequence shown here is derived from an EMBL/GenBank/DDBJ whole genome shotgun (WGS) entry which is preliminary data.</text>
</comment>
<sequence>MYLKSTHSRLLDGGHQWEVTLFCNTEANTIASVDIFPKGRTSKVVPNDAKPAPTAYTMTYSASKNEDPPERFTAEITLRTGGKKTVTVPANMATDRKRRRPDGSVDDEAVEMENQPTSPPNEENIKKKRSKGCFVWFTRRRSKNKDGIDEKRTGEDDDAPKGCCFCCFCR</sequence>
<dbReference type="Proteomes" id="UP000789572">
    <property type="component" value="Unassembled WGS sequence"/>
</dbReference>
<keyword evidence="3" id="KW-1185">Reference proteome</keyword>
<reference evidence="2" key="1">
    <citation type="submission" date="2021-06" db="EMBL/GenBank/DDBJ databases">
        <authorList>
            <person name="Kallberg Y."/>
            <person name="Tangrot J."/>
            <person name="Rosling A."/>
        </authorList>
    </citation>
    <scope>NUCLEOTIDE SEQUENCE</scope>
    <source>
        <strain evidence="2">IA702</strain>
    </source>
</reference>
<evidence type="ECO:0000313" key="2">
    <source>
        <dbReference type="EMBL" id="CAG8499828.1"/>
    </source>
</evidence>
<proteinExistence type="predicted"/>
<dbReference type="EMBL" id="CAJVPJ010000237">
    <property type="protein sequence ID" value="CAG8499828.1"/>
    <property type="molecule type" value="Genomic_DNA"/>
</dbReference>
<feature type="region of interest" description="Disordered" evidence="1">
    <location>
        <begin position="91"/>
        <end position="128"/>
    </location>
</feature>
<evidence type="ECO:0000256" key="1">
    <source>
        <dbReference type="SAM" id="MobiDB-lite"/>
    </source>
</evidence>
<name>A0A9N9EZQ0_9GLOM</name>
<dbReference type="AlphaFoldDB" id="A0A9N9EZQ0"/>
<accession>A0A9N9EZQ0</accession>
<evidence type="ECO:0000313" key="3">
    <source>
        <dbReference type="Proteomes" id="UP000789572"/>
    </source>
</evidence>
<dbReference type="OrthoDB" id="2386104at2759"/>